<name>A0A2L2TSI2_9HYPO</name>
<evidence type="ECO:0000313" key="2">
    <source>
        <dbReference type="Proteomes" id="UP000245910"/>
    </source>
</evidence>
<reference evidence="2" key="1">
    <citation type="submission" date="2014-10" db="EMBL/GenBank/DDBJ databases">
        <authorList>
            <person name="King R."/>
        </authorList>
    </citation>
    <scope>NUCLEOTIDE SEQUENCE [LARGE SCALE GENOMIC DNA]</scope>
    <source>
        <strain evidence="2">A3/5</strain>
    </source>
</reference>
<sequence length="125" mass="14104">MLPLVQIVRGIRCIPQRSIAKLQTYHEAGIRVLGSQFESGVESLLPTKLRQRRVPTGAFSFRASWSALPHAMPRLGCWFHMEGSFSAESSKSLTTRPRSSKTPSTMLRFLKPKNKGYILGVLEFR</sequence>
<organism evidence="1 2">
    <name type="scientific">Fusarium venenatum</name>
    <dbReference type="NCBI Taxonomy" id="56646"/>
    <lineage>
        <taxon>Eukaryota</taxon>
        <taxon>Fungi</taxon>
        <taxon>Dikarya</taxon>
        <taxon>Ascomycota</taxon>
        <taxon>Pezizomycotina</taxon>
        <taxon>Sordariomycetes</taxon>
        <taxon>Hypocreomycetidae</taxon>
        <taxon>Hypocreales</taxon>
        <taxon>Nectriaceae</taxon>
        <taxon>Fusarium</taxon>
    </lineage>
</organism>
<keyword evidence="2" id="KW-1185">Reference proteome</keyword>
<evidence type="ECO:0000313" key="1">
    <source>
        <dbReference type="EMBL" id="CEI64060.1"/>
    </source>
</evidence>
<proteinExistence type="predicted"/>
<dbReference type="AlphaFoldDB" id="A0A2L2TSI2"/>
<accession>A0A2L2TSI2</accession>
<dbReference type="Proteomes" id="UP000245910">
    <property type="component" value="Chromosome I"/>
</dbReference>
<dbReference type="EMBL" id="LN649229">
    <property type="protein sequence ID" value="CEI64060.1"/>
    <property type="molecule type" value="Genomic_DNA"/>
</dbReference>
<protein>
    <submittedName>
        <fullName evidence="1">Uncharacterized protein</fullName>
    </submittedName>
</protein>